<dbReference type="InterPro" id="IPR029060">
    <property type="entry name" value="PIN-like_dom_sf"/>
</dbReference>
<reference evidence="2" key="1">
    <citation type="submission" date="2023-07" db="EMBL/GenBank/DDBJ databases">
        <authorList>
            <person name="Pelsma A.J. K."/>
        </authorList>
    </citation>
    <scope>NUCLEOTIDE SEQUENCE</scope>
</reference>
<dbReference type="SUPFAM" id="SSF88723">
    <property type="entry name" value="PIN domain-like"/>
    <property type="match status" value="1"/>
</dbReference>
<dbReference type="CDD" id="cd18692">
    <property type="entry name" value="PIN_VapC-like"/>
    <property type="match status" value="1"/>
</dbReference>
<dbReference type="Pfam" id="PF01850">
    <property type="entry name" value="PIN"/>
    <property type="match status" value="1"/>
</dbReference>
<evidence type="ECO:0000259" key="1">
    <source>
        <dbReference type="Pfam" id="PF01850"/>
    </source>
</evidence>
<protein>
    <recommendedName>
        <fullName evidence="1">PIN domain-containing protein</fullName>
    </recommendedName>
</protein>
<gene>
    <name evidence="2" type="ORF">AMST5_01224</name>
</gene>
<name>A0AA48LY44_9ZZZZ</name>
<dbReference type="InterPro" id="IPR002716">
    <property type="entry name" value="PIN_dom"/>
</dbReference>
<dbReference type="Gene3D" id="3.40.50.1010">
    <property type="entry name" value="5'-nuclease"/>
    <property type="match status" value="1"/>
</dbReference>
<proteinExistence type="predicted"/>
<evidence type="ECO:0000313" key="2">
    <source>
        <dbReference type="EMBL" id="CAJ0859598.1"/>
    </source>
</evidence>
<accession>A0AA48LY44</accession>
<dbReference type="EMBL" id="OY288114">
    <property type="protein sequence ID" value="CAJ0859598.1"/>
    <property type="molecule type" value="Genomic_DNA"/>
</dbReference>
<feature type="domain" description="PIN" evidence="1">
    <location>
        <begin position="4"/>
        <end position="119"/>
    </location>
</feature>
<dbReference type="AlphaFoldDB" id="A0AA48LY44"/>
<sequence>MKPVFLDTNILLYSISSHPDEAGKRKRALALLDRDVRLSVQVLQEFYVQATRASRPDALPHAIAAGLIRAWQRFETQETTLAIMNAALDIKARYGFSYWDASIIAAALAEGCGELFSEDLSDGQLVGGLRIVNPFR</sequence>
<organism evidence="2">
    <name type="scientific">freshwater sediment metagenome</name>
    <dbReference type="NCBI Taxonomy" id="556182"/>
    <lineage>
        <taxon>unclassified sequences</taxon>
        <taxon>metagenomes</taxon>
        <taxon>ecological metagenomes</taxon>
    </lineage>
</organism>